<keyword evidence="3" id="KW-1185">Reference proteome</keyword>
<evidence type="ECO:0000256" key="1">
    <source>
        <dbReference type="SAM" id="MobiDB-lite"/>
    </source>
</evidence>
<dbReference type="GeneID" id="93653855"/>
<sequence length="197" mass="22397">MEGIENQYPDNTAYQFLRPSSSNNNNSIIPSSSRRGISPLKESSTNIINNSNSIINLMLRDSKSLVSPIKPMAANSSLNFKKRAATSPTPTLISQNTKRKVAKTSSIRADEENISPIKPRYDKSNQDYKSRVNEHTHDEKLQGPCDIAEYPLWPPQSSAEASLHRQLYLMEQKSKHYEELSRFLALERQFQIEVQES</sequence>
<protein>
    <submittedName>
        <fullName evidence="2">Uncharacterized protein</fullName>
    </submittedName>
</protein>
<accession>A0A8H8DA74</accession>
<name>A0A8H8DA74_9ASCO</name>
<reference evidence="2 3" key="1">
    <citation type="submission" date="2020-12" db="EMBL/GenBank/DDBJ databases">
        <title>Effect of drift, selection, and recombination on the evolution of hybrid genomes in Candida yeast pathogens.</title>
        <authorList>
            <person name="Mixao V."/>
            <person name="Ksiezopolska E."/>
            <person name="Saus E."/>
            <person name="Boekhout T."/>
            <person name="Gacser A."/>
            <person name="Gabaldon T."/>
        </authorList>
    </citation>
    <scope>NUCLEOTIDE SEQUENCE [LARGE SCALE GENOMIC DNA]</scope>
    <source>
        <strain evidence="2 3">BP57</strain>
    </source>
</reference>
<proteinExistence type="predicted"/>
<dbReference type="RefSeq" id="XP_067546706.1">
    <property type="nucleotide sequence ID" value="XM_067694380.1"/>
</dbReference>
<dbReference type="AlphaFoldDB" id="A0A8H8DA74"/>
<feature type="compositionally biased region" description="Low complexity" evidence="1">
    <location>
        <begin position="18"/>
        <end position="42"/>
    </location>
</feature>
<evidence type="ECO:0000313" key="2">
    <source>
        <dbReference type="EMBL" id="KAG5417590.1"/>
    </source>
</evidence>
<dbReference type="Proteomes" id="UP000669133">
    <property type="component" value="Unassembled WGS sequence"/>
</dbReference>
<organism evidence="2 3">
    <name type="scientific">Candida metapsilosis</name>
    <dbReference type="NCBI Taxonomy" id="273372"/>
    <lineage>
        <taxon>Eukaryota</taxon>
        <taxon>Fungi</taxon>
        <taxon>Dikarya</taxon>
        <taxon>Ascomycota</taxon>
        <taxon>Saccharomycotina</taxon>
        <taxon>Pichiomycetes</taxon>
        <taxon>Debaryomycetaceae</taxon>
        <taxon>Candida/Lodderomyces clade</taxon>
        <taxon>Candida</taxon>
    </lineage>
</organism>
<dbReference type="OrthoDB" id="4024438at2759"/>
<feature type="region of interest" description="Disordered" evidence="1">
    <location>
        <begin position="81"/>
        <end position="108"/>
    </location>
</feature>
<dbReference type="EMBL" id="JAEOAQ010000007">
    <property type="protein sequence ID" value="KAG5417590.1"/>
    <property type="molecule type" value="Genomic_DNA"/>
</dbReference>
<evidence type="ECO:0000313" key="3">
    <source>
        <dbReference type="Proteomes" id="UP000669133"/>
    </source>
</evidence>
<feature type="compositionally biased region" description="Polar residues" evidence="1">
    <location>
        <begin position="86"/>
        <end position="96"/>
    </location>
</feature>
<feature type="region of interest" description="Disordered" evidence="1">
    <location>
        <begin position="1"/>
        <end position="42"/>
    </location>
</feature>
<gene>
    <name evidence="2" type="ORF">I9W82_005226</name>
</gene>
<comment type="caution">
    <text evidence="2">The sequence shown here is derived from an EMBL/GenBank/DDBJ whole genome shotgun (WGS) entry which is preliminary data.</text>
</comment>